<dbReference type="SUPFAM" id="SSF47095">
    <property type="entry name" value="HMG-box"/>
    <property type="match status" value="1"/>
</dbReference>
<organism evidence="7 8">
    <name type="scientific">Saccharomyces cerevisiae (strain Kyokai no. 7 / NBRC 101557)</name>
    <name type="common">Baker's yeast</name>
    <dbReference type="NCBI Taxonomy" id="721032"/>
    <lineage>
        <taxon>Eukaryota</taxon>
        <taxon>Fungi</taxon>
        <taxon>Dikarya</taxon>
        <taxon>Ascomycota</taxon>
        <taxon>Saccharomycotina</taxon>
        <taxon>Saccharomycetes</taxon>
        <taxon>Saccharomycetales</taxon>
        <taxon>Saccharomycetaceae</taxon>
        <taxon>Saccharomyces</taxon>
    </lineage>
</organism>
<dbReference type="InterPro" id="IPR036910">
    <property type="entry name" value="HMG_box_dom_sf"/>
</dbReference>
<keyword evidence="3" id="KW-0804">Transcription</keyword>
<dbReference type="GO" id="GO:0000978">
    <property type="term" value="F:RNA polymerase II cis-regulatory region sequence-specific DNA binding"/>
    <property type="evidence" value="ECO:0007669"/>
    <property type="project" value="TreeGrafter"/>
</dbReference>
<dbReference type="PANTHER" id="PTHR10270">
    <property type="entry name" value="SOX TRANSCRIPTION FACTOR"/>
    <property type="match status" value="1"/>
</dbReference>
<dbReference type="PROSITE" id="PS50118">
    <property type="entry name" value="HMG_BOX_2"/>
    <property type="match status" value="1"/>
</dbReference>
<feature type="region of interest" description="Disordered" evidence="5">
    <location>
        <begin position="240"/>
        <end position="277"/>
    </location>
</feature>
<feature type="compositionally biased region" description="Low complexity" evidence="5">
    <location>
        <begin position="103"/>
        <end position="123"/>
    </location>
</feature>
<dbReference type="GO" id="GO:0030154">
    <property type="term" value="P:cell differentiation"/>
    <property type="evidence" value="ECO:0007669"/>
    <property type="project" value="TreeGrafter"/>
</dbReference>
<dbReference type="PANTHER" id="PTHR10270:SF161">
    <property type="entry name" value="SEX-DETERMINING REGION Y PROTEIN"/>
    <property type="match status" value="1"/>
</dbReference>
<feature type="DNA-binding region" description="HMG box" evidence="4">
    <location>
        <begin position="10"/>
        <end position="83"/>
    </location>
</feature>
<name>G2WPN7_YEASK</name>
<accession>G2WPN7</accession>
<keyword evidence="4" id="KW-0539">Nucleus</keyword>
<keyword evidence="1" id="KW-0805">Transcription regulation</keyword>
<dbReference type="GO" id="GO:0000122">
    <property type="term" value="P:negative regulation of transcription by RNA polymerase II"/>
    <property type="evidence" value="ECO:0007669"/>
    <property type="project" value="TreeGrafter"/>
</dbReference>
<feature type="compositionally biased region" description="Low complexity" evidence="5">
    <location>
        <begin position="243"/>
        <end position="277"/>
    </location>
</feature>
<dbReference type="CDD" id="cd01389">
    <property type="entry name" value="HMG-box_ROX1-like"/>
    <property type="match status" value="1"/>
</dbReference>
<gene>
    <name evidence="7" type="primary">K7_ROX1</name>
    <name evidence="7" type="ORF">SYK7_071981</name>
</gene>
<dbReference type="InterPro" id="IPR009071">
    <property type="entry name" value="HMG_box_dom"/>
</dbReference>
<feature type="region of interest" description="Disordered" evidence="5">
    <location>
        <begin position="101"/>
        <end position="123"/>
    </location>
</feature>
<evidence type="ECO:0000256" key="2">
    <source>
        <dbReference type="ARBA" id="ARBA00023125"/>
    </source>
</evidence>
<dbReference type="HOGENOM" id="CLU_752616_0_0_1"/>
<protein>
    <submittedName>
        <fullName evidence="7">K7_Rox1p</fullName>
    </submittedName>
</protein>
<evidence type="ECO:0000256" key="4">
    <source>
        <dbReference type="PROSITE-ProRule" id="PRU00267"/>
    </source>
</evidence>
<evidence type="ECO:0000256" key="1">
    <source>
        <dbReference type="ARBA" id="ARBA00023015"/>
    </source>
</evidence>
<proteinExistence type="predicted"/>
<dbReference type="OrthoDB" id="6247875at2759"/>
<evidence type="ECO:0000256" key="3">
    <source>
        <dbReference type="ARBA" id="ARBA00023163"/>
    </source>
</evidence>
<dbReference type="AlphaFoldDB" id="G2WPN7"/>
<dbReference type="EMBL" id="DG000052">
    <property type="protein sequence ID" value="GAA27030.1"/>
    <property type="molecule type" value="Genomic_DNA"/>
</dbReference>
<dbReference type="Gene3D" id="1.10.30.10">
    <property type="entry name" value="High mobility group box domain"/>
    <property type="match status" value="1"/>
</dbReference>
<dbReference type="InterPro" id="IPR050140">
    <property type="entry name" value="SRY-related_HMG-box_TF-like"/>
</dbReference>
<evidence type="ECO:0000313" key="8">
    <source>
        <dbReference type="Proteomes" id="UP000001608"/>
    </source>
</evidence>
<evidence type="ECO:0000256" key="5">
    <source>
        <dbReference type="SAM" id="MobiDB-lite"/>
    </source>
</evidence>
<dbReference type="GO" id="GO:0005634">
    <property type="term" value="C:nucleus"/>
    <property type="evidence" value="ECO:0007669"/>
    <property type="project" value="UniProtKB-UniRule"/>
</dbReference>
<dbReference type="Proteomes" id="UP000001608">
    <property type="component" value="Chromosome 16"/>
</dbReference>
<sequence length="369" mass="41949">MNPKSSTPKIPRPKNAFILFRQHYHRILIDEWTAQGVEIPHNSNISKIIGTKWKGLQPEDKAHWENLAKKEKLEHERKYPEYKYKPVRKSKKKQLLLKEIEQRQQQQQQKEQQQQKQSQPQLQQPFNNNIVLMKRAHSLSPSSSVSSSNSYQFQLNNDLKRLPIPSVNTSNYTVSRSLSGLPLTHDKTARDLPQLSSQLNSIPYYSAPHDPSTRHHYLNVAQAQPRANSTPQLPFISSIINNSSQTPVTTSTTSTTTATSSPGKFSSSPNSSVLENNRLNSINNSNQYLPPPLLPSLQDFQLDQYQQLKQMGPTYIVKPLSHTRNNLLSTTTPTHHHIPHIPNQNIPLHQIINSSNTEVTAKTSLVSPK</sequence>
<dbReference type="SMART" id="SM00398">
    <property type="entry name" value="HMG"/>
    <property type="match status" value="1"/>
</dbReference>
<evidence type="ECO:0000313" key="7">
    <source>
        <dbReference type="EMBL" id="GAA27030.1"/>
    </source>
</evidence>
<dbReference type="Pfam" id="PF00505">
    <property type="entry name" value="HMG_box"/>
    <property type="match status" value="1"/>
</dbReference>
<reference evidence="7 8" key="1">
    <citation type="journal article" date="2011" name="DNA Res.">
        <title>Whole-genome sequencing of sake yeast Saccharomyces cerevisiae Kyokai no. 7.</title>
        <authorList>
            <person name="Akao T."/>
            <person name="Yashiro I."/>
            <person name="Hosoyama A."/>
            <person name="Kitagaki H."/>
            <person name="Horikawa H."/>
            <person name="Watanabe D."/>
            <person name="Akada R."/>
            <person name="Ando Y."/>
            <person name="Harashima S."/>
            <person name="Inoue T."/>
            <person name="Inoue Y."/>
            <person name="Kajiwara S."/>
            <person name="Kitamoto K."/>
            <person name="Kitamoto N."/>
            <person name="Kobayashi O."/>
            <person name="Kuhara S."/>
            <person name="Masubuchi T."/>
            <person name="Mizoguchi H."/>
            <person name="Nakao Y."/>
            <person name="Nakazato A."/>
            <person name="Namise M."/>
            <person name="Oba T."/>
            <person name="Ogata T."/>
            <person name="Ohta A."/>
            <person name="Sato M."/>
            <person name="Shibasaki S."/>
            <person name="Takatsume Y."/>
            <person name="Tanimoto S."/>
            <person name="Tsuboi H."/>
            <person name="Nishimura A."/>
            <person name="Yoda K."/>
            <person name="Ishikawa T."/>
            <person name="Iwashita K."/>
            <person name="Fujita N."/>
            <person name="Shimoi H."/>
        </authorList>
    </citation>
    <scope>NUCLEOTIDE SEQUENCE [LARGE SCALE GENOMIC DNA]</scope>
    <source>
        <strain evidence="8">Kyokai no. 7 / NBRC 101557</strain>
    </source>
</reference>
<dbReference type="GO" id="GO:0001228">
    <property type="term" value="F:DNA-binding transcription activator activity, RNA polymerase II-specific"/>
    <property type="evidence" value="ECO:0007669"/>
    <property type="project" value="TreeGrafter"/>
</dbReference>
<comment type="caution">
    <text evidence="7">The sequence shown here is derived from an EMBL/GenBank/DDBJ whole genome shotgun (WGS) entry which is preliminary data.</text>
</comment>
<dbReference type="FunFam" id="1.10.30.10:FF:000041">
    <property type="entry name" value="HMG box family protein"/>
    <property type="match status" value="1"/>
</dbReference>
<feature type="domain" description="HMG box" evidence="6">
    <location>
        <begin position="10"/>
        <end position="83"/>
    </location>
</feature>
<keyword evidence="2 4" id="KW-0238">DNA-binding</keyword>
<evidence type="ECO:0000259" key="6">
    <source>
        <dbReference type="PROSITE" id="PS50118"/>
    </source>
</evidence>